<evidence type="ECO:0000313" key="2">
    <source>
        <dbReference type="Proteomes" id="UP000183287"/>
    </source>
</evidence>
<sequence length="132" mass="14373">MNTPDVLATVRRSMKTGPITLDQLWADHATQWHQLGWNLAQLSLWLACTPALLRCELPSGEAAWALNEERGQATSSLADELVALLQKTGRPMPLAQLIIKLPAGMVVTEPMLRSAAGQDARLELKGPLLKLA</sequence>
<organism evidence="1 2">
    <name type="scientific">Nitrosomonas communis</name>
    <dbReference type="NCBI Taxonomy" id="44574"/>
    <lineage>
        <taxon>Bacteria</taxon>
        <taxon>Pseudomonadati</taxon>
        <taxon>Pseudomonadota</taxon>
        <taxon>Betaproteobacteria</taxon>
        <taxon>Nitrosomonadales</taxon>
        <taxon>Nitrosomonadaceae</taxon>
        <taxon>Nitrosomonas</taxon>
    </lineage>
</organism>
<name>A0A1I4LSR7_9PROT</name>
<proteinExistence type="predicted"/>
<dbReference type="Proteomes" id="UP000183287">
    <property type="component" value="Unassembled WGS sequence"/>
</dbReference>
<dbReference type="EMBL" id="FOUB01000007">
    <property type="protein sequence ID" value="SFL94072.1"/>
    <property type="molecule type" value="Genomic_DNA"/>
</dbReference>
<protein>
    <submittedName>
        <fullName evidence="1">Uncharacterized protein</fullName>
    </submittedName>
</protein>
<accession>A0A1I4LSR7</accession>
<reference evidence="2" key="1">
    <citation type="submission" date="2016-10" db="EMBL/GenBank/DDBJ databases">
        <authorList>
            <person name="Varghese N."/>
            <person name="Submissions S."/>
        </authorList>
    </citation>
    <scope>NUCLEOTIDE SEQUENCE [LARGE SCALE GENOMIC DNA]</scope>
    <source>
        <strain evidence="2">Nm44</strain>
    </source>
</reference>
<gene>
    <name evidence="1" type="ORF">SAMN05421863_100778</name>
</gene>
<keyword evidence="2" id="KW-1185">Reference proteome</keyword>
<dbReference type="AlphaFoldDB" id="A0A1I4LSR7"/>
<evidence type="ECO:0000313" key="1">
    <source>
        <dbReference type="EMBL" id="SFL94072.1"/>
    </source>
</evidence>